<comment type="caution">
    <text evidence="1">The sequence shown here is derived from an EMBL/GenBank/DDBJ whole genome shotgun (WGS) entry which is preliminary data.</text>
</comment>
<dbReference type="InterPro" id="IPR023214">
    <property type="entry name" value="HAD_sf"/>
</dbReference>
<keyword evidence="2" id="KW-1185">Reference proteome</keyword>
<gene>
    <name evidence="1" type="ORF">SADO_14313</name>
</gene>
<proteinExistence type="predicted"/>
<name>A0ABV2B3I7_9GAMM</name>
<evidence type="ECO:0000313" key="1">
    <source>
        <dbReference type="EMBL" id="MES1930434.1"/>
    </source>
</evidence>
<sequence length="47" mass="5192">MVFDGINDARTLTQANIRIGMHSYNGIPIVNRQFGAVITASEVSRRT</sequence>
<dbReference type="RefSeq" id="WP_353112620.1">
    <property type="nucleotide sequence ID" value="NZ_APND01000004.1"/>
</dbReference>
<organism evidence="1 2">
    <name type="scientific">Salinisphaera dokdonensis CL-ES53</name>
    <dbReference type="NCBI Taxonomy" id="1304272"/>
    <lineage>
        <taxon>Bacteria</taxon>
        <taxon>Pseudomonadati</taxon>
        <taxon>Pseudomonadota</taxon>
        <taxon>Gammaproteobacteria</taxon>
        <taxon>Salinisphaerales</taxon>
        <taxon>Salinisphaeraceae</taxon>
        <taxon>Salinisphaera</taxon>
    </lineage>
</organism>
<dbReference type="Gene3D" id="3.40.50.1000">
    <property type="entry name" value="HAD superfamily/HAD-like"/>
    <property type="match status" value="1"/>
</dbReference>
<evidence type="ECO:0000313" key="2">
    <source>
        <dbReference type="Proteomes" id="UP001460888"/>
    </source>
</evidence>
<dbReference type="Proteomes" id="UP001460888">
    <property type="component" value="Unassembled WGS sequence"/>
</dbReference>
<reference evidence="1 2" key="1">
    <citation type="submission" date="2013-03" db="EMBL/GenBank/DDBJ databases">
        <title>Salinisphaera dokdonensis CL-ES53 Genome Sequencing.</title>
        <authorList>
            <person name="Li C."/>
            <person name="Lai Q."/>
            <person name="Shao Z."/>
        </authorList>
    </citation>
    <scope>NUCLEOTIDE SEQUENCE [LARGE SCALE GENOMIC DNA]</scope>
    <source>
        <strain evidence="1 2">CL-ES53</strain>
    </source>
</reference>
<dbReference type="EMBL" id="APND01000004">
    <property type="protein sequence ID" value="MES1930434.1"/>
    <property type="molecule type" value="Genomic_DNA"/>
</dbReference>
<accession>A0ABV2B3I7</accession>
<protein>
    <submittedName>
        <fullName evidence="1">Uncharacterized protein</fullName>
    </submittedName>
</protein>